<dbReference type="NCBIfam" id="NF005712">
    <property type="entry name" value="PRK07524.1"/>
    <property type="match status" value="1"/>
</dbReference>
<evidence type="ECO:0000313" key="8">
    <source>
        <dbReference type="EMBL" id="GAA6166349.1"/>
    </source>
</evidence>
<name>A0ABQ0A3X6_9GAMM</name>
<dbReference type="CDD" id="cd00568">
    <property type="entry name" value="TPP_enzymes"/>
    <property type="match status" value="1"/>
</dbReference>
<dbReference type="CDD" id="cd07035">
    <property type="entry name" value="TPP_PYR_POX_like"/>
    <property type="match status" value="1"/>
</dbReference>
<dbReference type="InterPro" id="IPR012000">
    <property type="entry name" value="Thiamin_PyroP_enz_cen_dom"/>
</dbReference>
<feature type="domain" description="Thiamine pyrophosphate enzyme N-terminal TPP-binding" evidence="7">
    <location>
        <begin position="5"/>
        <end position="122"/>
    </location>
</feature>
<dbReference type="PROSITE" id="PS00187">
    <property type="entry name" value="TPP_ENZYMES"/>
    <property type="match status" value="1"/>
</dbReference>
<dbReference type="Pfam" id="PF02776">
    <property type="entry name" value="TPP_enzyme_N"/>
    <property type="match status" value="1"/>
</dbReference>
<dbReference type="InterPro" id="IPR000399">
    <property type="entry name" value="TPP-bd_CS"/>
</dbReference>
<evidence type="ECO:0000259" key="5">
    <source>
        <dbReference type="Pfam" id="PF00205"/>
    </source>
</evidence>
<organism evidence="8 9">
    <name type="scientific">Sessilibacter corallicola</name>
    <dbReference type="NCBI Taxonomy" id="2904075"/>
    <lineage>
        <taxon>Bacteria</taxon>
        <taxon>Pseudomonadati</taxon>
        <taxon>Pseudomonadota</taxon>
        <taxon>Gammaproteobacteria</taxon>
        <taxon>Cellvibrionales</taxon>
        <taxon>Cellvibrionaceae</taxon>
        <taxon>Sessilibacter</taxon>
    </lineage>
</organism>
<dbReference type="InterPro" id="IPR011766">
    <property type="entry name" value="TPP_enzyme_TPP-bd"/>
</dbReference>
<accession>A0ABQ0A3X6</accession>
<dbReference type="SUPFAM" id="SSF52518">
    <property type="entry name" value="Thiamin diphosphate-binding fold (THDP-binding)"/>
    <property type="match status" value="2"/>
</dbReference>
<evidence type="ECO:0000259" key="7">
    <source>
        <dbReference type="Pfam" id="PF02776"/>
    </source>
</evidence>
<feature type="domain" description="Thiamine pyrophosphate enzyme TPP-binding" evidence="6">
    <location>
        <begin position="380"/>
        <end position="526"/>
    </location>
</feature>
<evidence type="ECO:0000256" key="4">
    <source>
        <dbReference type="RuleBase" id="RU362132"/>
    </source>
</evidence>
<protein>
    <submittedName>
        <fullName evidence="8">5-guanidino-2-oxopentanoate decarboxylase</fullName>
    </submittedName>
</protein>
<evidence type="ECO:0000313" key="9">
    <source>
        <dbReference type="Proteomes" id="UP001465153"/>
    </source>
</evidence>
<dbReference type="Proteomes" id="UP001465153">
    <property type="component" value="Unassembled WGS sequence"/>
</dbReference>
<comment type="similarity">
    <text evidence="2 4">Belongs to the TPP enzyme family.</text>
</comment>
<dbReference type="Gene3D" id="3.40.50.970">
    <property type="match status" value="2"/>
</dbReference>
<proteinExistence type="inferred from homology"/>
<dbReference type="InterPro" id="IPR029061">
    <property type="entry name" value="THDP-binding"/>
</dbReference>
<comment type="cofactor">
    <cofactor evidence="1">
        <name>thiamine diphosphate</name>
        <dbReference type="ChEBI" id="CHEBI:58937"/>
    </cofactor>
</comment>
<dbReference type="InterPro" id="IPR045229">
    <property type="entry name" value="TPP_enz"/>
</dbReference>
<reference evidence="8 9" key="1">
    <citation type="submission" date="2024-04" db="EMBL/GenBank/DDBJ databases">
        <title>Draft genome sequence of Sessilibacter corallicola NBRC 116591.</title>
        <authorList>
            <person name="Miyakawa T."/>
            <person name="Kusuya Y."/>
            <person name="Miura T."/>
        </authorList>
    </citation>
    <scope>NUCLEOTIDE SEQUENCE [LARGE SCALE GENOMIC DNA]</scope>
    <source>
        <strain evidence="8 9">KU-00831-HH</strain>
    </source>
</reference>
<dbReference type="Pfam" id="PF00205">
    <property type="entry name" value="TPP_enzyme_M"/>
    <property type="match status" value="1"/>
</dbReference>
<dbReference type="EMBL" id="BAABWN010000001">
    <property type="protein sequence ID" value="GAA6166349.1"/>
    <property type="molecule type" value="Genomic_DNA"/>
</dbReference>
<dbReference type="RefSeq" id="WP_353301312.1">
    <property type="nucleotide sequence ID" value="NZ_BAABWN010000001.1"/>
</dbReference>
<dbReference type="InterPro" id="IPR029035">
    <property type="entry name" value="DHS-like_NAD/FAD-binding_dom"/>
</dbReference>
<dbReference type="SUPFAM" id="SSF52467">
    <property type="entry name" value="DHS-like NAD/FAD-binding domain"/>
    <property type="match status" value="1"/>
</dbReference>
<evidence type="ECO:0000256" key="1">
    <source>
        <dbReference type="ARBA" id="ARBA00001964"/>
    </source>
</evidence>
<evidence type="ECO:0000259" key="6">
    <source>
        <dbReference type="Pfam" id="PF02775"/>
    </source>
</evidence>
<evidence type="ECO:0000256" key="2">
    <source>
        <dbReference type="ARBA" id="ARBA00007812"/>
    </source>
</evidence>
<keyword evidence="9" id="KW-1185">Reference proteome</keyword>
<feature type="domain" description="Thiamine pyrophosphate enzyme central" evidence="5">
    <location>
        <begin position="193"/>
        <end position="325"/>
    </location>
</feature>
<dbReference type="Gene3D" id="3.40.50.1220">
    <property type="entry name" value="TPP-binding domain"/>
    <property type="match status" value="1"/>
</dbReference>
<evidence type="ECO:0000256" key="3">
    <source>
        <dbReference type="ARBA" id="ARBA00023052"/>
    </source>
</evidence>
<comment type="caution">
    <text evidence="8">The sequence shown here is derived from an EMBL/GenBank/DDBJ whole genome shotgun (WGS) entry which is preliminary data.</text>
</comment>
<dbReference type="PANTHER" id="PTHR18968">
    <property type="entry name" value="THIAMINE PYROPHOSPHATE ENZYMES"/>
    <property type="match status" value="1"/>
</dbReference>
<keyword evidence="3 4" id="KW-0786">Thiamine pyrophosphate</keyword>
<sequence>MSIKTCGKVIPEILEGYGTEIIFGIPGVHNIEMYGGLPQTHIQHITPRHEQGAGFMADGYARASGKPGVCFIITGPGMTNIATAMAQAMQDSIPLLVISSVNSNHQLALGEGRLHELPDQLALTSQVSVYNHRLADVNNLPKVIARAFSIFTSQRPGPVHIEIPLDVLKQDASHIDTTPWPLPDSPTASITAIKPAVELLSSAQRPLMIIGGGAVGAAEPIVQVAEHFNIPVLNTNNGKGIVPSSHPLQVGATPSLECLREELENQADVILAIGTEFSETDYDFFFLGDLNINGKVIRIDIDMSQLFNNVKPDIPLLGDANKIMQLIATEISQYSTPQTPNNQRAAQLKNSAITHRDQNYQAFFDTITATVPEAIIVGDSTQPTYFAQAFYECEKPRRYFHSATGFGTLGYAFPATVGAKLAQPNLPVIGLIGDGGGQFTVNELASAVGINADITFIVWNNSGYGEIKRFMNEQDIPAIGVDIYTPSYANLAREYGFQSWLVESMSDFSEKLALAIEHRGPSLIEIKESGVVSNFPF</sequence>
<gene>
    <name evidence="8" type="ORF">NBRC116591_01590</name>
</gene>
<dbReference type="Pfam" id="PF02775">
    <property type="entry name" value="TPP_enzyme_C"/>
    <property type="match status" value="1"/>
</dbReference>
<dbReference type="PANTHER" id="PTHR18968:SF13">
    <property type="entry name" value="ACETOLACTATE SYNTHASE CATALYTIC SUBUNIT, MITOCHONDRIAL"/>
    <property type="match status" value="1"/>
</dbReference>
<dbReference type="InterPro" id="IPR012001">
    <property type="entry name" value="Thiamin_PyroP_enz_TPP-bd_dom"/>
</dbReference>